<keyword evidence="2" id="KW-1185">Reference proteome</keyword>
<proteinExistence type="predicted"/>
<gene>
    <name evidence="1" type="ORF">C8P67_11922</name>
</gene>
<organism evidence="1 2">
    <name type="scientific">Flavobacterium aquicola</name>
    <dbReference type="NCBI Taxonomy" id="1682742"/>
    <lineage>
        <taxon>Bacteria</taxon>
        <taxon>Pseudomonadati</taxon>
        <taxon>Bacteroidota</taxon>
        <taxon>Flavobacteriia</taxon>
        <taxon>Flavobacteriales</taxon>
        <taxon>Flavobacteriaceae</taxon>
        <taxon>Flavobacterium</taxon>
    </lineage>
</organism>
<dbReference type="Proteomes" id="UP000257136">
    <property type="component" value="Unassembled WGS sequence"/>
</dbReference>
<evidence type="ECO:0000313" key="1">
    <source>
        <dbReference type="EMBL" id="REG90750.1"/>
    </source>
</evidence>
<sequence>MSGYMYIPIFLFNSSQSFIKLKQEYIHTINSSETDHPISSRP</sequence>
<evidence type="ECO:0000313" key="2">
    <source>
        <dbReference type="Proteomes" id="UP000257136"/>
    </source>
</evidence>
<protein>
    <submittedName>
        <fullName evidence="1">Uncharacterized protein</fullName>
    </submittedName>
</protein>
<comment type="caution">
    <text evidence="1">The sequence shown here is derived from an EMBL/GenBank/DDBJ whole genome shotgun (WGS) entry which is preliminary data.</text>
</comment>
<dbReference type="EMBL" id="QUNI01000019">
    <property type="protein sequence ID" value="REG90750.1"/>
    <property type="molecule type" value="Genomic_DNA"/>
</dbReference>
<accession>A0A3E0DZG6</accession>
<name>A0A3E0DZG6_9FLAO</name>
<reference evidence="1 2" key="1">
    <citation type="submission" date="2018-08" db="EMBL/GenBank/DDBJ databases">
        <title>Genomic Encyclopedia of Archaeal and Bacterial Type Strains, Phase II (KMG-II): from individual species to whole genera.</title>
        <authorList>
            <person name="Goeker M."/>
        </authorList>
    </citation>
    <scope>NUCLEOTIDE SEQUENCE [LARGE SCALE GENOMIC DNA]</scope>
    <source>
        <strain evidence="1 2">DSM 100880</strain>
    </source>
</reference>
<dbReference type="AlphaFoldDB" id="A0A3E0DZG6"/>